<dbReference type="InterPro" id="IPR008514">
    <property type="entry name" value="T6SS_Hcp"/>
</dbReference>
<feature type="signal peptide" evidence="1">
    <location>
        <begin position="1"/>
        <end position="22"/>
    </location>
</feature>
<proteinExistence type="predicted"/>
<keyword evidence="1" id="KW-0732">Signal</keyword>
<dbReference type="InterPro" id="IPR036624">
    <property type="entry name" value="Hcp1-lik_sf"/>
</dbReference>
<comment type="caution">
    <text evidence="2">The sequence shown here is derived from an EMBL/GenBank/DDBJ whole genome shotgun (WGS) entry which is preliminary data.</text>
</comment>
<dbReference type="SUPFAM" id="SSF141452">
    <property type="entry name" value="Hcp1-like"/>
    <property type="match status" value="1"/>
</dbReference>
<sequence length="190" mass="20103">MKTSITLFVALLLLASFTSSFAQGITLELFKGNGPSQVPEYTTPIPVTSAQYSFSNTLNIGSQSGGAGAGKANFSPMVITKQVDASTASFQKTLFVGGYYQYVRLNFYRGDGSLAYRVVLGLVAVSNYSASGAEGCTNGCPALSESITLEYGQVATYNPEAPVNLRTTTWNRVTNTTDVSSTIPQSAITQ</sequence>
<dbReference type="EMBL" id="JBHULN010000015">
    <property type="protein sequence ID" value="MFD2573136.1"/>
    <property type="molecule type" value="Genomic_DNA"/>
</dbReference>
<evidence type="ECO:0000256" key="1">
    <source>
        <dbReference type="SAM" id="SignalP"/>
    </source>
</evidence>
<evidence type="ECO:0000313" key="3">
    <source>
        <dbReference type="Proteomes" id="UP001597469"/>
    </source>
</evidence>
<evidence type="ECO:0000313" key="2">
    <source>
        <dbReference type="EMBL" id="MFD2573136.1"/>
    </source>
</evidence>
<dbReference type="RefSeq" id="WP_381525731.1">
    <property type="nucleotide sequence ID" value="NZ_JBHULN010000015.1"/>
</dbReference>
<dbReference type="Proteomes" id="UP001597469">
    <property type="component" value="Unassembled WGS sequence"/>
</dbReference>
<reference evidence="3" key="1">
    <citation type="journal article" date="2019" name="Int. J. Syst. Evol. Microbiol.">
        <title>The Global Catalogue of Microorganisms (GCM) 10K type strain sequencing project: providing services to taxonomists for standard genome sequencing and annotation.</title>
        <authorList>
            <consortium name="The Broad Institute Genomics Platform"/>
            <consortium name="The Broad Institute Genome Sequencing Center for Infectious Disease"/>
            <person name="Wu L."/>
            <person name="Ma J."/>
        </authorList>
    </citation>
    <scope>NUCLEOTIDE SEQUENCE [LARGE SCALE GENOMIC DNA]</scope>
    <source>
        <strain evidence="3">KCTC 42805</strain>
    </source>
</reference>
<accession>A0ABW5M9C4</accession>
<name>A0ABW5M9C4_9BACT</name>
<dbReference type="Pfam" id="PF05638">
    <property type="entry name" value="T6SS_HCP"/>
    <property type="match status" value="1"/>
</dbReference>
<keyword evidence="3" id="KW-1185">Reference proteome</keyword>
<gene>
    <name evidence="2" type="ORF">ACFSUS_21015</name>
</gene>
<organism evidence="2 3">
    <name type="scientific">Spirosoma soli</name>
    <dbReference type="NCBI Taxonomy" id="1770529"/>
    <lineage>
        <taxon>Bacteria</taxon>
        <taxon>Pseudomonadati</taxon>
        <taxon>Bacteroidota</taxon>
        <taxon>Cytophagia</taxon>
        <taxon>Cytophagales</taxon>
        <taxon>Cytophagaceae</taxon>
        <taxon>Spirosoma</taxon>
    </lineage>
</organism>
<feature type="chain" id="PRO_5045104662" evidence="1">
    <location>
        <begin position="23"/>
        <end position="190"/>
    </location>
</feature>
<protein>
    <submittedName>
        <fullName evidence="2">Type VI secretion system tube protein Hcp</fullName>
    </submittedName>
</protein>
<dbReference type="Gene3D" id="2.30.110.20">
    <property type="entry name" value="Hcp1-like"/>
    <property type="match status" value="1"/>
</dbReference>